<protein>
    <submittedName>
        <fullName evidence="2">Uncharacterized protein</fullName>
    </submittedName>
</protein>
<name>A0AAV4Q064_CAEEX</name>
<organism evidence="2 3">
    <name type="scientific">Caerostris extrusa</name>
    <name type="common">Bark spider</name>
    <name type="synonym">Caerostris bankana</name>
    <dbReference type="NCBI Taxonomy" id="172846"/>
    <lineage>
        <taxon>Eukaryota</taxon>
        <taxon>Metazoa</taxon>
        <taxon>Ecdysozoa</taxon>
        <taxon>Arthropoda</taxon>
        <taxon>Chelicerata</taxon>
        <taxon>Arachnida</taxon>
        <taxon>Araneae</taxon>
        <taxon>Araneomorphae</taxon>
        <taxon>Entelegynae</taxon>
        <taxon>Araneoidea</taxon>
        <taxon>Araneidae</taxon>
        <taxon>Caerostris</taxon>
    </lineage>
</organism>
<feature type="region of interest" description="Disordered" evidence="1">
    <location>
        <begin position="73"/>
        <end position="95"/>
    </location>
</feature>
<sequence length="95" mass="10402">MNQRYEVKSPSLSTPQTMSSTQLFHGTVSSINSSLSEGHHYPAGRVTKEGNDHDEVFTMFNYLLPDNVPLPSPFWGIPDSKSTPSPPAPSRDGRG</sequence>
<dbReference type="EMBL" id="BPLR01005375">
    <property type="protein sequence ID" value="GIY01844.1"/>
    <property type="molecule type" value="Genomic_DNA"/>
</dbReference>
<dbReference type="Proteomes" id="UP001054945">
    <property type="component" value="Unassembled WGS sequence"/>
</dbReference>
<comment type="caution">
    <text evidence="2">The sequence shown here is derived from an EMBL/GenBank/DDBJ whole genome shotgun (WGS) entry which is preliminary data.</text>
</comment>
<proteinExistence type="predicted"/>
<evidence type="ECO:0000313" key="3">
    <source>
        <dbReference type="Proteomes" id="UP001054945"/>
    </source>
</evidence>
<evidence type="ECO:0000313" key="2">
    <source>
        <dbReference type="EMBL" id="GIY01844.1"/>
    </source>
</evidence>
<dbReference type="AlphaFoldDB" id="A0AAV4Q064"/>
<accession>A0AAV4Q064</accession>
<gene>
    <name evidence="2" type="ORF">CEXT_568421</name>
</gene>
<evidence type="ECO:0000256" key="1">
    <source>
        <dbReference type="SAM" id="MobiDB-lite"/>
    </source>
</evidence>
<keyword evidence="3" id="KW-1185">Reference proteome</keyword>
<reference evidence="2 3" key="1">
    <citation type="submission" date="2021-06" db="EMBL/GenBank/DDBJ databases">
        <title>Caerostris extrusa draft genome.</title>
        <authorList>
            <person name="Kono N."/>
            <person name="Arakawa K."/>
        </authorList>
    </citation>
    <scope>NUCLEOTIDE SEQUENCE [LARGE SCALE GENOMIC DNA]</scope>
</reference>